<evidence type="ECO:0000256" key="1">
    <source>
        <dbReference type="SAM" id="MobiDB-lite"/>
    </source>
</evidence>
<organism evidence="2 3">
    <name type="scientific">Prorocentrum cordatum</name>
    <dbReference type="NCBI Taxonomy" id="2364126"/>
    <lineage>
        <taxon>Eukaryota</taxon>
        <taxon>Sar</taxon>
        <taxon>Alveolata</taxon>
        <taxon>Dinophyceae</taxon>
        <taxon>Prorocentrales</taxon>
        <taxon>Prorocentraceae</taxon>
        <taxon>Prorocentrum</taxon>
    </lineage>
</organism>
<sequence>GPDIAERASLQWLWLVRARAMRLQVLVDQFYTQGKLGKLFPGEEIRQRLLEDPKMVDQLHEYRAPMTKPLADGSAPWTQCAHRPRWFAIFYNQHGNREQCSKCRARSSYQEVGFRGVGHQQTTASELRKIDKHQLPRDVRHVATAPNDENTWSSFNMEPPPPWAMEMMRGLSAAVTEAMSASTGPMTEALRQQSATLSHMMNTMQQMGSESAAAGRGSALGPPASTGGSPPTAAGTSIDRGFTVVEPPADNDTKDI</sequence>
<feature type="compositionally biased region" description="Low complexity" evidence="1">
    <location>
        <begin position="208"/>
        <end position="237"/>
    </location>
</feature>
<gene>
    <name evidence="2" type="ORF">PCOR1329_LOCUS35447</name>
</gene>
<accession>A0ABN9T4B8</accession>
<name>A0ABN9T4B8_9DINO</name>
<keyword evidence="3" id="KW-1185">Reference proteome</keyword>
<comment type="caution">
    <text evidence="2">The sequence shown here is derived from an EMBL/GenBank/DDBJ whole genome shotgun (WGS) entry which is preliminary data.</text>
</comment>
<proteinExistence type="predicted"/>
<dbReference type="Proteomes" id="UP001189429">
    <property type="component" value="Unassembled WGS sequence"/>
</dbReference>
<feature type="region of interest" description="Disordered" evidence="1">
    <location>
        <begin position="206"/>
        <end position="256"/>
    </location>
</feature>
<dbReference type="EMBL" id="CAUYUJ010014330">
    <property type="protein sequence ID" value="CAK0839861.1"/>
    <property type="molecule type" value="Genomic_DNA"/>
</dbReference>
<evidence type="ECO:0000313" key="2">
    <source>
        <dbReference type="EMBL" id="CAK0839861.1"/>
    </source>
</evidence>
<feature type="non-terminal residue" evidence="2">
    <location>
        <position position="1"/>
    </location>
</feature>
<evidence type="ECO:0000313" key="3">
    <source>
        <dbReference type="Proteomes" id="UP001189429"/>
    </source>
</evidence>
<evidence type="ECO:0008006" key="4">
    <source>
        <dbReference type="Google" id="ProtNLM"/>
    </source>
</evidence>
<protein>
    <recommendedName>
        <fullName evidence="4">RanBP2-type domain-containing protein</fullName>
    </recommendedName>
</protein>
<reference evidence="2" key="1">
    <citation type="submission" date="2023-10" db="EMBL/GenBank/DDBJ databases">
        <authorList>
            <person name="Chen Y."/>
            <person name="Shah S."/>
            <person name="Dougan E. K."/>
            <person name="Thang M."/>
            <person name="Chan C."/>
        </authorList>
    </citation>
    <scope>NUCLEOTIDE SEQUENCE [LARGE SCALE GENOMIC DNA]</scope>
</reference>